<proteinExistence type="predicted"/>
<name>A0AAU7B3N6_9ACTN</name>
<dbReference type="RefSeq" id="WP_354699347.1">
    <property type="nucleotide sequence ID" value="NZ_CP114014.1"/>
</dbReference>
<organism evidence="1">
    <name type="scientific">Paraconexibacter sp. AEG42_29</name>
    <dbReference type="NCBI Taxonomy" id="2997339"/>
    <lineage>
        <taxon>Bacteria</taxon>
        <taxon>Bacillati</taxon>
        <taxon>Actinomycetota</taxon>
        <taxon>Thermoleophilia</taxon>
        <taxon>Solirubrobacterales</taxon>
        <taxon>Paraconexibacteraceae</taxon>
        <taxon>Paraconexibacter</taxon>
    </lineage>
</organism>
<dbReference type="EMBL" id="CP114014">
    <property type="protein sequence ID" value="XAY08164.1"/>
    <property type="molecule type" value="Genomic_DNA"/>
</dbReference>
<dbReference type="KEGG" id="parq:DSM112329_05061"/>
<reference evidence="1" key="1">
    <citation type="submission" date="2022-12" db="EMBL/GenBank/DDBJ databases">
        <title>Paraconexibacter alkalitolerans sp. nov. and Baekduia alba sp. nov., isolated from soil and emended description of the genera Paraconexibacter (Chun et al., 2020) and Baekduia (An et al., 2020).</title>
        <authorList>
            <person name="Vieira S."/>
            <person name="Huber K.J."/>
            <person name="Geppert A."/>
            <person name="Wolf J."/>
            <person name="Neumann-Schaal M."/>
            <person name="Muesken M."/>
            <person name="Overmann J."/>
        </authorList>
    </citation>
    <scope>NUCLEOTIDE SEQUENCE</scope>
    <source>
        <strain evidence="1">AEG42_29</strain>
    </source>
</reference>
<gene>
    <name evidence="1" type="ORF">DSM112329_05061</name>
</gene>
<evidence type="ECO:0000313" key="1">
    <source>
        <dbReference type="EMBL" id="XAY08164.1"/>
    </source>
</evidence>
<sequence>MSVDPAVRSVQKSLRLWAAIRIGYGVVAIARPDVMFKVLRMPEHPDARGFNAFLGSRDIVVGLFSLRARDPQRIADAILLNQANEVIDSVVIAQELRAGRRGDIFSVVGVVFNAYGWLTWIKARKALR</sequence>
<dbReference type="AlphaFoldDB" id="A0AAU7B3N6"/>
<protein>
    <submittedName>
        <fullName evidence="1">Uncharacterized protein</fullName>
    </submittedName>
</protein>
<accession>A0AAU7B3N6</accession>